<dbReference type="eggNOG" id="ENOG502SXBJ">
    <property type="taxonomic scope" value="Eukaryota"/>
</dbReference>
<dbReference type="PANTHER" id="PTHR22943">
    <property type="entry name" value="7-TRANSMEMBRANE DOMAIN RECEPTOR C.ELEGANS"/>
    <property type="match status" value="1"/>
</dbReference>
<dbReference type="InterPro" id="IPR019428">
    <property type="entry name" value="7TM_GPCR_serpentine_rcpt_Str"/>
</dbReference>
<dbReference type="SUPFAM" id="SSF81321">
    <property type="entry name" value="Family A G protein-coupled receptor-like"/>
    <property type="match status" value="1"/>
</dbReference>
<evidence type="ECO:0000313" key="3">
    <source>
        <dbReference type="WBParaSite" id="Csp11.Scaffold522.g2899.t1"/>
    </source>
</evidence>
<dbReference type="AlphaFoldDB" id="A0A1I7T6K0"/>
<feature type="transmembrane region" description="Helical" evidence="1">
    <location>
        <begin position="7"/>
        <end position="25"/>
    </location>
</feature>
<keyword evidence="1" id="KW-1133">Transmembrane helix</keyword>
<reference evidence="3" key="1">
    <citation type="submission" date="2016-11" db="UniProtKB">
        <authorList>
            <consortium name="WormBaseParasite"/>
        </authorList>
    </citation>
    <scope>IDENTIFICATION</scope>
</reference>
<sequence>MFSYKHIMGFTAVFEIFYAMIDLLIEPVSTEIQTLRNTPRNEYLYYGFSFYSTLPNAEIQEINWWHVQGISFIGGCIIFSFFIMTFFAIKGYMAIKKWSNMSTNNSFLSKTLQSQLFYSLIIQTAIPIVLIYFPSVLILIGSFFGATEEIYGHVFTVSVSLFPVIDPLPSIIIIHPYQKAIRTCCRHMSKMQSMSVTIVDPRATITSRAVTF</sequence>
<dbReference type="Proteomes" id="UP000095282">
    <property type="component" value="Unplaced"/>
</dbReference>
<evidence type="ECO:0000313" key="2">
    <source>
        <dbReference type="Proteomes" id="UP000095282"/>
    </source>
</evidence>
<dbReference type="GO" id="GO:0038022">
    <property type="term" value="F:G protein-coupled olfactory receptor activity"/>
    <property type="evidence" value="ECO:0007669"/>
    <property type="project" value="TreeGrafter"/>
</dbReference>
<accession>A0A1I7T6K0</accession>
<keyword evidence="1" id="KW-0812">Transmembrane</keyword>
<proteinExistence type="predicted"/>
<dbReference type="GO" id="GO:0042048">
    <property type="term" value="P:olfactory behavior"/>
    <property type="evidence" value="ECO:0007669"/>
    <property type="project" value="TreeGrafter"/>
</dbReference>
<name>A0A1I7T6K0_9PELO</name>
<dbReference type="WBParaSite" id="Csp11.Scaffold522.g2899.t1">
    <property type="protein sequence ID" value="Csp11.Scaffold522.g2899.t1"/>
    <property type="gene ID" value="Csp11.Scaffold522.g2899"/>
</dbReference>
<feature type="transmembrane region" description="Helical" evidence="1">
    <location>
        <begin position="70"/>
        <end position="95"/>
    </location>
</feature>
<dbReference type="Pfam" id="PF10326">
    <property type="entry name" value="7TM_GPCR_Str"/>
    <property type="match status" value="1"/>
</dbReference>
<organism evidence="2 3">
    <name type="scientific">Caenorhabditis tropicalis</name>
    <dbReference type="NCBI Taxonomy" id="1561998"/>
    <lineage>
        <taxon>Eukaryota</taxon>
        <taxon>Metazoa</taxon>
        <taxon>Ecdysozoa</taxon>
        <taxon>Nematoda</taxon>
        <taxon>Chromadorea</taxon>
        <taxon>Rhabditida</taxon>
        <taxon>Rhabditina</taxon>
        <taxon>Rhabditomorpha</taxon>
        <taxon>Rhabditoidea</taxon>
        <taxon>Rhabditidae</taxon>
        <taxon>Peloderinae</taxon>
        <taxon>Caenorhabditis</taxon>
    </lineage>
</organism>
<keyword evidence="2" id="KW-1185">Reference proteome</keyword>
<dbReference type="PANTHER" id="PTHR22943:SF35">
    <property type="entry name" value="SEVEN TM RECEPTOR"/>
    <property type="match status" value="1"/>
</dbReference>
<dbReference type="STRING" id="1561998.A0A1I7T6K0"/>
<evidence type="ECO:0000256" key="1">
    <source>
        <dbReference type="SAM" id="Phobius"/>
    </source>
</evidence>
<protein>
    <submittedName>
        <fullName evidence="3">Seven TM Receptor</fullName>
    </submittedName>
</protein>
<feature type="transmembrane region" description="Helical" evidence="1">
    <location>
        <begin position="150"/>
        <end position="174"/>
    </location>
</feature>
<dbReference type="GO" id="GO:0005886">
    <property type="term" value="C:plasma membrane"/>
    <property type="evidence" value="ECO:0007669"/>
    <property type="project" value="TreeGrafter"/>
</dbReference>
<keyword evidence="1" id="KW-0472">Membrane</keyword>
<feature type="transmembrane region" description="Helical" evidence="1">
    <location>
        <begin position="116"/>
        <end position="144"/>
    </location>
</feature>